<dbReference type="EMBL" id="JACSQB010000027">
    <property type="protein sequence ID" value="MBD8046074.1"/>
    <property type="molecule type" value="Genomic_DNA"/>
</dbReference>
<comment type="caution">
    <text evidence="2">The sequence shown here is derived from an EMBL/GenBank/DDBJ whole genome shotgun (WGS) entry which is preliminary data.</text>
</comment>
<gene>
    <name evidence="2" type="ORF">H9637_03275</name>
</gene>
<proteinExistence type="predicted"/>
<keyword evidence="3" id="KW-1185">Reference proteome</keyword>
<evidence type="ECO:0000256" key="1">
    <source>
        <dbReference type="SAM" id="MobiDB-lite"/>
    </source>
</evidence>
<protein>
    <submittedName>
        <fullName evidence="2">Uncharacterized protein</fullName>
    </submittedName>
</protein>
<feature type="compositionally biased region" description="Low complexity" evidence="1">
    <location>
        <begin position="18"/>
        <end position="33"/>
    </location>
</feature>
<accession>A0ABR8YQ91</accession>
<evidence type="ECO:0000313" key="3">
    <source>
        <dbReference type="Proteomes" id="UP000627166"/>
    </source>
</evidence>
<reference evidence="2 3" key="1">
    <citation type="submission" date="2020-08" db="EMBL/GenBank/DDBJ databases">
        <title>A Genomic Blueprint of the Chicken Gut Microbiome.</title>
        <authorList>
            <person name="Gilroy R."/>
            <person name="Ravi A."/>
            <person name="Getino M."/>
            <person name="Pursley I."/>
            <person name="Horton D.L."/>
            <person name="Alikhan N.-F."/>
            <person name="Baker D."/>
            <person name="Gharbi K."/>
            <person name="Hall N."/>
            <person name="Watson M."/>
            <person name="Adriaenssens E.M."/>
            <person name="Foster-Nyarko E."/>
            <person name="Jarju S."/>
            <person name="Secka A."/>
            <person name="Antonio M."/>
            <person name="Oren A."/>
            <person name="Chaudhuri R."/>
            <person name="La Ragione R.M."/>
            <person name="Hildebrand F."/>
            <person name="Pallen M.J."/>
        </authorList>
    </citation>
    <scope>NUCLEOTIDE SEQUENCE [LARGE SCALE GENOMIC DNA]</scope>
    <source>
        <strain evidence="2 3">N37</strain>
    </source>
</reference>
<evidence type="ECO:0000313" key="2">
    <source>
        <dbReference type="EMBL" id="MBD8046074.1"/>
    </source>
</evidence>
<dbReference type="RefSeq" id="WP_191739050.1">
    <property type="nucleotide sequence ID" value="NZ_JACSQB010000027.1"/>
</dbReference>
<feature type="compositionally biased region" description="Polar residues" evidence="1">
    <location>
        <begin position="1"/>
        <end position="12"/>
    </location>
</feature>
<dbReference type="Proteomes" id="UP000627166">
    <property type="component" value="Unassembled WGS sequence"/>
</dbReference>
<feature type="region of interest" description="Disordered" evidence="1">
    <location>
        <begin position="1"/>
        <end position="37"/>
    </location>
</feature>
<sequence>MSENNKNTSAVSTDKKNTTNPTNTTNSTNAINKNIEKRNGDNCGKIVVYTDTVNININCCK</sequence>
<name>A0ABR8YQ91_9CLOT</name>
<organism evidence="2 3">
    <name type="scientific">Clostridium faecium</name>
    <dbReference type="NCBI Taxonomy" id="2762223"/>
    <lineage>
        <taxon>Bacteria</taxon>
        <taxon>Bacillati</taxon>
        <taxon>Bacillota</taxon>
        <taxon>Clostridia</taxon>
        <taxon>Eubacteriales</taxon>
        <taxon>Clostridiaceae</taxon>
        <taxon>Clostridium</taxon>
    </lineage>
</organism>